<evidence type="ECO:0000313" key="2">
    <source>
        <dbReference type="EMBL" id="CAB1432615.1"/>
    </source>
</evidence>
<feature type="region of interest" description="Disordered" evidence="1">
    <location>
        <begin position="87"/>
        <end position="159"/>
    </location>
</feature>
<feature type="compositionally biased region" description="Low complexity" evidence="1">
    <location>
        <begin position="143"/>
        <end position="157"/>
    </location>
</feature>
<comment type="caution">
    <text evidence="2">The sequence shown here is derived from an EMBL/GenBank/DDBJ whole genome shotgun (WGS) entry which is preliminary data.</text>
</comment>
<sequence length="254" mass="28433">MNIPRLHKGISNQDRSETKKIQKKAKSQKRSLNISANVVIGFPLLRPEVKRKEQSPLNKKKEVVHCLPFAACQETKATDISVLRMEPAETTEDQTVLRKESAGTIEDQTVLRKESAETTEDQTVLGMEEEAKVSQSPSQQVEASTSQSTGTQSAGTAEDLSAQTEATALVSAYVPQSVCGKGINLTTHNLFIPEQEMNRLLYEKDMRIHFLVQENYDLIGRAQNVKQEITRICGIKRNIGMRLSEQRMLESNAY</sequence>
<feature type="compositionally biased region" description="Polar residues" evidence="1">
    <location>
        <begin position="133"/>
        <end position="142"/>
    </location>
</feature>
<organism evidence="2 3">
    <name type="scientific">Pleuronectes platessa</name>
    <name type="common">European plaice</name>
    <dbReference type="NCBI Taxonomy" id="8262"/>
    <lineage>
        <taxon>Eukaryota</taxon>
        <taxon>Metazoa</taxon>
        <taxon>Chordata</taxon>
        <taxon>Craniata</taxon>
        <taxon>Vertebrata</taxon>
        <taxon>Euteleostomi</taxon>
        <taxon>Actinopterygii</taxon>
        <taxon>Neopterygii</taxon>
        <taxon>Teleostei</taxon>
        <taxon>Neoteleostei</taxon>
        <taxon>Acanthomorphata</taxon>
        <taxon>Carangaria</taxon>
        <taxon>Pleuronectiformes</taxon>
        <taxon>Pleuronectoidei</taxon>
        <taxon>Pleuronectidae</taxon>
        <taxon>Pleuronectes</taxon>
    </lineage>
</organism>
<keyword evidence="3" id="KW-1185">Reference proteome</keyword>
<dbReference type="Proteomes" id="UP001153269">
    <property type="component" value="Unassembled WGS sequence"/>
</dbReference>
<gene>
    <name evidence="2" type="ORF">PLEPLA_LOCUS20697</name>
</gene>
<accession>A0A9N7YIE1</accession>
<dbReference type="AlphaFoldDB" id="A0A9N7YIE1"/>
<evidence type="ECO:0000313" key="3">
    <source>
        <dbReference type="Proteomes" id="UP001153269"/>
    </source>
</evidence>
<evidence type="ECO:0000256" key="1">
    <source>
        <dbReference type="SAM" id="MobiDB-lite"/>
    </source>
</evidence>
<name>A0A9N7YIE1_PLEPL</name>
<reference evidence="2" key="1">
    <citation type="submission" date="2020-03" db="EMBL/GenBank/DDBJ databases">
        <authorList>
            <person name="Weist P."/>
        </authorList>
    </citation>
    <scope>NUCLEOTIDE SEQUENCE</scope>
</reference>
<dbReference type="EMBL" id="CADEAL010001457">
    <property type="protein sequence ID" value="CAB1432615.1"/>
    <property type="molecule type" value="Genomic_DNA"/>
</dbReference>
<protein>
    <submittedName>
        <fullName evidence="2">Uncharacterized protein</fullName>
    </submittedName>
</protein>
<proteinExistence type="predicted"/>